<keyword evidence="11" id="KW-1185">Reference proteome</keyword>
<keyword evidence="2 10" id="KW-0645">Protease</keyword>
<keyword evidence="7 8" id="KW-0472">Membrane</keyword>
<evidence type="ECO:0000256" key="4">
    <source>
        <dbReference type="ARBA" id="ARBA00022801"/>
    </source>
</evidence>
<gene>
    <name evidence="10" type="ORF">CRDW_32480</name>
</gene>
<feature type="transmembrane region" description="Helical" evidence="8">
    <location>
        <begin position="310"/>
        <end position="331"/>
    </location>
</feature>
<feature type="transmembrane region" description="Helical" evidence="8">
    <location>
        <begin position="449"/>
        <end position="467"/>
    </location>
</feature>
<organism evidence="10 11">
    <name type="scientific">Chryseobacterium gambrini</name>
    <dbReference type="NCBI Taxonomy" id="373672"/>
    <lineage>
        <taxon>Bacteria</taxon>
        <taxon>Pseudomonadati</taxon>
        <taxon>Bacteroidota</taxon>
        <taxon>Flavobacteriia</taxon>
        <taxon>Flavobacteriales</taxon>
        <taxon>Weeksellaceae</taxon>
        <taxon>Chryseobacterium group</taxon>
        <taxon>Chryseobacterium</taxon>
    </lineage>
</organism>
<dbReference type="Proteomes" id="UP001380186">
    <property type="component" value="Chromosome"/>
</dbReference>
<dbReference type="InterPro" id="IPR035952">
    <property type="entry name" value="Rhomboid-like_sf"/>
</dbReference>
<dbReference type="GO" id="GO:0008233">
    <property type="term" value="F:peptidase activity"/>
    <property type="evidence" value="ECO:0007669"/>
    <property type="project" value="UniProtKB-KW"/>
</dbReference>
<feature type="transmembrane region" description="Helical" evidence="8">
    <location>
        <begin position="473"/>
        <end position="491"/>
    </location>
</feature>
<protein>
    <submittedName>
        <fullName evidence="10">Rhomboid family intramembrane serine protease</fullName>
    </submittedName>
</protein>
<feature type="transmembrane region" description="Helical" evidence="8">
    <location>
        <begin position="422"/>
        <end position="442"/>
    </location>
</feature>
<keyword evidence="4" id="KW-0378">Hydrolase</keyword>
<dbReference type="PANTHER" id="PTHR22936:SF69">
    <property type="entry name" value="RHOMBOID-LIKE PROTEIN"/>
    <property type="match status" value="1"/>
</dbReference>
<feature type="transmembrane region" description="Helical" evidence="8">
    <location>
        <begin position="48"/>
        <end position="66"/>
    </location>
</feature>
<dbReference type="InterPro" id="IPR022764">
    <property type="entry name" value="Peptidase_S54_rhomboid_dom"/>
</dbReference>
<dbReference type="RefSeq" id="WP_338613293.1">
    <property type="nucleotide sequence ID" value="NZ_AP029022.1"/>
</dbReference>
<feature type="domain" description="Peptidase S54 rhomboid" evidence="9">
    <location>
        <begin position="355"/>
        <end position="490"/>
    </location>
</feature>
<evidence type="ECO:0000256" key="3">
    <source>
        <dbReference type="ARBA" id="ARBA00022692"/>
    </source>
</evidence>
<dbReference type="Pfam" id="PF01694">
    <property type="entry name" value="Rhomboid"/>
    <property type="match status" value="1"/>
</dbReference>
<dbReference type="SUPFAM" id="SSF144091">
    <property type="entry name" value="Rhomboid-like"/>
    <property type="match status" value="1"/>
</dbReference>
<evidence type="ECO:0000256" key="5">
    <source>
        <dbReference type="ARBA" id="ARBA00022825"/>
    </source>
</evidence>
<dbReference type="Gene3D" id="1.20.1540.10">
    <property type="entry name" value="Rhomboid-like"/>
    <property type="match status" value="1"/>
</dbReference>
<sequence>MKNYFKKVKSIFPALLVSILISTLVCFFLRYLIELKAEIDLKLVNWEFVIPLFIAVISVILMRNKFRVLQFENKEKDNFFYIFICLALIFSLIIISQMFFTKYFYKSIRVNDVSEIKFDRAISEYEINKLYVDQKQGKGDFQTKTVGRNGEKMQMQVFFIAPLFKDSASAKAISKVWYSEIKDTTISYSLSDKKKNAAAKKFIQHTIDYFEKKNFSQEHHFEKVFQSDEKETFDKLIMNHDKSALILKPVSNETKNADYFLYLYFKILAVGLIIILFSLIFIPYKEVKYDKKNDEFLSILNFLIPKKGNYFLPVIINLNLIYYFVLAFFQVDIFYPRTEDLVIFGAVSSEKIAQGEIWRLLTAIFMHGSLPHIVYNMLTLSFAGIFAKDIFGEKRLSIIYFTSGILSIIITLCFHPDNYVGLGASGAIFGMIGAIFGVSCANGFKDNKIIIFVTSGYLLLNVLFGLITNSDNVVHISGFLIGALVSWLFFIRK</sequence>
<evidence type="ECO:0000256" key="6">
    <source>
        <dbReference type="ARBA" id="ARBA00022989"/>
    </source>
</evidence>
<feature type="transmembrane region" description="Helical" evidence="8">
    <location>
        <begin position="373"/>
        <end position="391"/>
    </location>
</feature>
<evidence type="ECO:0000259" key="9">
    <source>
        <dbReference type="Pfam" id="PF01694"/>
    </source>
</evidence>
<evidence type="ECO:0000256" key="8">
    <source>
        <dbReference type="SAM" id="Phobius"/>
    </source>
</evidence>
<feature type="transmembrane region" description="Helical" evidence="8">
    <location>
        <begin position="12"/>
        <end position="33"/>
    </location>
</feature>
<evidence type="ECO:0000256" key="1">
    <source>
        <dbReference type="ARBA" id="ARBA00004141"/>
    </source>
</evidence>
<comment type="subcellular location">
    <subcellularLocation>
        <location evidence="1">Membrane</location>
        <topology evidence="1">Multi-pass membrane protein</topology>
    </subcellularLocation>
</comment>
<evidence type="ECO:0000313" key="10">
    <source>
        <dbReference type="EMBL" id="BEV05874.1"/>
    </source>
</evidence>
<keyword evidence="3 8" id="KW-0812">Transmembrane</keyword>
<evidence type="ECO:0000256" key="2">
    <source>
        <dbReference type="ARBA" id="ARBA00022670"/>
    </source>
</evidence>
<dbReference type="GO" id="GO:0006508">
    <property type="term" value="P:proteolysis"/>
    <property type="evidence" value="ECO:0007669"/>
    <property type="project" value="UniProtKB-KW"/>
</dbReference>
<keyword evidence="5" id="KW-0720">Serine protease</keyword>
<dbReference type="PANTHER" id="PTHR22936">
    <property type="entry name" value="RHOMBOID-RELATED"/>
    <property type="match status" value="1"/>
</dbReference>
<proteinExistence type="predicted"/>
<evidence type="ECO:0000313" key="11">
    <source>
        <dbReference type="Proteomes" id="UP001380186"/>
    </source>
</evidence>
<feature type="transmembrane region" description="Helical" evidence="8">
    <location>
        <begin position="398"/>
        <end position="416"/>
    </location>
</feature>
<keyword evidence="6 8" id="KW-1133">Transmembrane helix</keyword>
<reference evidence="10 11" key="1">
    <citation type="journal article" date="2020" name="Microbes Environ.">
        <title>Synthetic bacterial community of duckweed: a simple and stable system to study plant-microbe interactions.</title>
        <authorList>
            <person name="Ishizawa H."/>
            <person name="Tada M."/>
            <person name="Kuroda M."/>
            <person name="Inoue D."/>
            <person name="Futamata H."/>
            <person name="Ike M."/>
        </authorList>
    </citation>
    <scope>NUCLEOTIDE SEQUENCE [LARGE SCALE GENOMIC DNA]</scope>
    <source>
        <strain evidence="10 11">DW100</strain>
    </source>
</reference>
<feature type="transmembrane region" description="Helical" evidence="8">
    <location>
        <begin position="78"/>
        <end position="100"/>
    </location>
</feature>
<evidence type="ECO:0000256" key="7">
    <source>
        <dbReference type="ARBA" id="ARBA00023136"/>
    </source>
</evidence>
<feature type="transmembrane region" description="Helical" evidence="8">
    <location>
        <begin position="259"/>
        <end position="282"/>
    </location>
</feature>
<dbReference type="InterPro" id="IPR002610">
    <property type="entry name" value="Peptidase_S54_rhomboid-like"/>
</dbReference>
<dbReference type="EMBL" id="AP029022">
    <property type="protein sequence ID" value="BEV05874.1"/>
    <property type="molecule type" value="Genomic_DNA"/>
</dbReference>
<name>A0ABM8KCJ9_9FLAO</name>
<accession>A0ABM8KCJ9</accession>